<evidence type="ECO:0000256" key="1">
    <source>
        <dbReference type="SAM" id="MobiDB-lite"/>
    </source>
</evidence>
<proteinExistence type="predicted"/>
<dbReference type="EMBL" id="BKCJ011174420">
    <property type="protein sequence ID" value="GFC98826.1"/>
    <property type="molecule type" value="Genomic_DNA"/>
</dbReference>
<feature type="region of interest" description="Disordered" evidence="1">
    <location>
        <begin position="41"/>
        <end position="60"/>
    </location>
</feature>
<feature type="non-terminal residue" evidence="2">
    <location>
        <position position="1"/>
    </location>
</feature>
<accession>A0A699SM16</accession>
<reference evidence="2" key="1">
    <citation type="journal article" date="2019" name="Sci. Rep.">
        <title>Draft genome of Tanacetum cinerariifolium, the natural source of mosquito coil.</title>
        <authorList>
            <person name="Yamashiro T."/>
            <person name="Shiraishi A."/>
            <person name="Satake H."/>
            <person name="Nakayama K."/>
        </authorList>
    </citation>
    <scope>NUCLEOTIDE SEQUENCE</scope>
</reference>
<comment type="caution">
    <text evidence="2">The sequence shown here is derived from an EMBL/GenBank/DDBJ whole genome shotgun (WGS) entry which is preliminary data.</text>
</comment>
<evidence type="ECO:0000313" key="2">
    <source>
        <dbReference type="EMBL" id="GFC98826.1"/>
    </source>
</evidence>
<organism evidence="2">
    <name type="scientific">Tanacetum cinerariifolium</name>
    <name type="common">Dalmatian daisy</name>
    <name type="synonym">Chrysanthemum cinerariifolium</name>
    <dbReference type="NCBI Taxonomy" id="118510"/>
    <lineage>
        <taxon>Eukaryota</taxon>
        <taxon>Viridiplantae</taxon>
        <taxon>Streptophyta</taxon>
        <taxon>Embryophyta</taxon>
        <taxon>Tracheophyta</taxon>
        <taxon>Spermatophyta</taxon>
        <taxon>Magnoliopsida</taxon>
        <taxon>eudicotyledons</taxon>
        <taxon>Gunneridae</taxon>
        <taxon>Pentapetalae</taxon>
        <taxon>asterids</taxon>
        <taxon>campanulids</taxon>
        <taxon>Asterales</taxon>
        <taxon>Asteraceae</taxon>
        <taxon>Asteroideae</taxon>
        <taxon>Anthemideae</taxon>
        <taxon>Anthemidinae</taxon>
        <taxon>Tanacetum</taxon>
    </lineage>
</organism>
<sequence>KFEQWQFRIQQYLQHEHYALWEVIEFGDSYEVPSSTVSATITDTTSGETGKKSARTVTVTAEDMQKKKNDVKARTTLLLSLLDEHQLRFRSSDVIITLSNLKV</sequence>
<name>A0A699SM16_TANCI</name>
<gene>
    <name evidence="2" type="ORF">Tci_870796</name>
</gene>
<protein>
    <submittedName>
        <fullName evidence="2">Uncharacterized protein</fullName>
    </submittedName>
</protein>
<dbReference type="AlphaFoldDB" id="A0A699SM16"/>